<protein>
    <submittedName>
        <fullName evidence="2">Uncharacterized protein</fullName>
    </submittedName>
</protein>
<dbReference type="Proteomes" id="UP000242263">
    <property type="component" value="Unassembled WGS sequence"/>
</dbReference>
<dbReference type="EMBL" id="PKGU01000001">
    <property type="protein sequence ID" value="PKZ16064.1"/>
    <property type="molecule type" value="Genomic_DNA"/>
</dbReference>
<feature type="transmembrane region" description="Helical" evidence="1">
    <location>
        <begin position="71"/>
        <end position="92"/>
    </location>
</feature>
<evidence type="ECO:0000313" key="3">
    <source>
        <dbReference type="Proteomes" id="UP000242263"/>
    </source>
</evidence>
<accession>A0A2I1M7H0</accession>
<feature type="transmembrane region" description="Helical" evidence="1">
    <location>
        <begin position="12"/>
        <end position="31"/>
    </location>
</feature>
<dbReference type="AlphaFoldDB" id="A0A2I1M7H0"/>
<keyword evidence="1" id="KW-0812">Transmembrane</keyword>
<reference evidence="2 3" key="1">
    <citation type="submission" date="2017-12" db="EMBL/GenBank/DDBJ databases">
        <title>Phylogenetic diversity of female urinary microbiome.</title>
        <authorList>
            <person name="Thomas-White K."/>
            <person name="Wolfe A.J."/>
        </authorList>
    </citation>
    <scope>NUCLEOTIDE SEQUENCE [LARGE SCALE GENOMIC DNA]</scope>
    <source>
        <strain evidence="2 3">UMB0064</strain>
    </source>
</reference>
<name>A0A2I1M7H0_9BIFI</name>
<comment type="caution">
    <text evidence="2">The sequence shown here is derived from an EMBL/GenBank/DDBJ whole genome shotgun (WGS) entry which is preliminary data.</text>
</comment>
<keyword evidence="1" id="KW-1133">Transmembrane helix</keyword>
<keyword evidence="1" id="KW-0472">Membrane</keyword>
<sequence length="94" mass="10985">MNIHKMDFPIYSLALWCIITLTLFFVPMLFFDVNNTVVRIVSNIGILCSSVWGLWLSWILRHKNYIMLSRVIFVINIVLLIALVNASMNNFFMT</sequence>
<dbReference type="RefSeq" id="WP_049187065.1">
    <property type="nucleotide sequence ID" value="NZ_JWAI01000004.1"/>
</dbReference>
<feature type="transmembrane region" description="Helical" evidence="1">
    <location>
        <begin position="37"/>
        <end position="59"/>
    </location>
</feature>
<gene>
    <name evidence="2" type="ORF">CYJ32_01100</name>
</gene>
<evidence type="ECO:0000313" key="2">
    <source>
        <dbReference type="EMBL" id="PKZ16064.1"/>
    </source>
</evidence>
<organism evidence="2 3">
    <name type="scientific">Alloscardovia omnicolens</name>
    <dbReference type="NCBI Taxonomy" id="419015"/>
    <lineage>
        <taxon>Bacteria</taxon>
        <taxon>Bacillati</taxon>
        <taxon>Actinomycetota</taxon>
        <taxon>Actinomycetes</taxon>
        <taxon>Bifidobacteriales</taxon>
        <taxon>Bifidobacteriaceae</taxon>
        <taxon>Alloscardovia</taxon>
    </lineage>
</organism>
<evidence type="ECO:0000256" key="1">
    <source>
        <dbReference type="SAM" id="Phobius"/>
    </source>
</evidence>
<proteinExistence type="predicted"/>